<protein>
    <recommendedName>
        <fullName evidence="3">alpha-L-fucosidase</fullName>
        <ecNumber evidence="3">3.2.1.51</ecNumber>
    </recommendedName>
</protein>
<keyword evidence="9" id="KW-1185">Reference proteome</keyword>
<evidence type="ECO:0000256" key="4">
    <source>
        <dbReference type="ARBA" id="ARBA00022729"/>
    </source>
</evidence>
<dbReference type="SUPFAM" id="SSF51445">
    <property type="entry name" value="(Trans)glycosidases"/>
    <property type="match status" value="1"/>
</dbReference>
<dbReference type="SMART" id="SM00812">
    <property type="entry name" value="Alpha_L_fucos"/>
    <property type="match status" value="1"/>
</dbReference>
<accession>A0AA38VDX7</accession>
<dbReference type="PANTHER" id="PTHR10030">
    <property type="entry name" value="ALPHA-L-FUCOSIDASE"/>
    <property type="match status" value="1"/>
</dbReference>
<dbReference type="InterPro" id="IPR000933">
    <property type="entry name" value="Glyco_hydro_29"/>
</dbReference>
<dbReference type="GO" id="GO:0006004">
    <property type="term" value="P:fucose metabolic process"/>
    <property type="evidence" value="ECO:0007669"/>
    <property type="project" value="InterPro"/>
</dbReference>
<dbReference type="GO" id="GO:0004560">
    <property type="term" value="F:alpha-L-fucosidase activity"/>
    <property type="evidence" value="ECO:0007669"/>
    <property type="project" value="UniProtKB-EC"/>
</dbReference>
<evidence type="ECO:0000256" key="2">
    <source>
        <dbReference type="ARBA" id="ARBA00007951"/>
    </source>
</evidence>
<feature type="domain" description="Glycoside hydrolase family 29 N-terminal" evidence="7">
    <location>
        <begin position="95"/>
        <end position="451"/>
    </location>
</feature>
<dbReference type="EC" id="3.2.1.51" evidence="3"/>
<comment type="similarity">
    <text evidence="2">Belongs to the glycosyl hydrolase 29 family.</text>
</comment>
<dbReference type="InterPro" id="IPR016286">
    <property type="entry name" value="FUC_metazoa-typ"/>
</dbReference>
<evidence type="ECO:0000259" key="7">
    <source>
        <dbReference type="Pfam" id="PF01120"/>
    </source>
</evidence>
<keyword evidence="6" id="KW-0326">Glycosidase</keyword>
<organism evidence="8 9">
    <name type="scientific">Pleurostoma richardsiae</name>
    <dbReference type="NCBI Taxonomy" id="41990"/>
    <lineage>
        <taxon>Eukaryota</taxon>
        <taxon>Fungi</taxon>
        <taxon>Dikarya</taxon>
        <taxon>Ascomycota</taxon>
        <taxon>Pezizomycotina</taxon>
        <taxon>Sordariomycetes</taxon>
        <taxon>Sordariomycetidae</taxon>
        <taxon>Calosphaeriales</taxon>
        <taxon>Pleurostomataceae</taxon>
        <taxon>Pleurostoma</taxon>
    </lineage>
</organism>
<comment type="function">
    <text evidence="1">Alpha-L-fucosidase is responsible for hydrolyzing the alpha-1,6-linked fucose joined to the reducing-end N-acetylglucosamine of the carbohydrate moieties of glycoproteins.</text>
</comment>
<evidence type="ECO:0000313" key="9">
    <source>
        <dbReference type="Proteomes" id="UP001174694"/>
    </source>
</evidence>
<keyword evidence="5 8" id="KW-0378">Hydrolase</keyword>
<evidence type="ECO:0000313" key="8">
    <source>
        <dbReference type="EMBL" id="KAJ9143055.1"/>
    </source>
</evidence>
<dbReference type="PANTHER" id="PTHR10030:SF37">
    <property type="entry name" value="ALPHA-L-FUCOSIDASE-RELATED"/>
    <property type="match status" value="1"/>
</dbReference>
<keyword evidence="4" id="KW-0732">Signal</keyword>
<dbReference type="Proteomes" id="UP001174694">
    <property type="component" value="Unassembled WGS sequence"/>
</dbReference>
<dbReference type="InterPro" id="IPR017853">
    <property type="entry name" value="GH"/>
</dbReference>
<dbReference type="InterPro" id="IPR057739">
    <property type="entry name" value="Glyco_hydro_29_N"/>
</dbReference>
<dbReference type="EMBL" id="JANBVO010000020">
    <property type="protein sequence ID" value="KAJ9143055.1"/>
    <property type="molecule type" value="Genomic_DNA"/>
</dbReference>
<sequence>MEGTGDIQTFEVTVSNVGDRGWVLADDTVKVTIESESVTTVKPGIIKRLRPGDQVVVQVGVRNKIGVASGTTGIATARLKSNAVDVAHEFEATFGSGPYEPTYESIYSHESPDWYNGAKFGIFIHWGLYSIPAWGNSGSNETYAEWYWWDLNSGPNTSDRTYEFHLATYGPDFVYDDFIANFTATAYSAKDWVDLFADAGATYFVQVAKHHDGYALFDLPANVSERTSVAQYPHRNFIKELFDAAKEYQPQLHRAAYYSLPEWFHPDYKPYGFGRWPGGNATNPFTNETLPYTGYVPVDDYLRDLVLPEMQALTSLGSEIMWCDIGGPNLTAEFAAQWYNEAAAQNRQVTMNNRCGLPGDFDTPEYATLSATQQRKWESNAGMDPYSYGFNRASPASAYTNASTIVTSLVDIVSKNGNFLLDIGPMGNGSVLETEVQHLRQAGEWIKDHGEAIFNTSSWFVTPAEGEYIRFTTTVDAFYILVMNQLNSTLTLTSPIPWIEGDHVTIVGGRLSGQVVPSRVVKAGCTTAIMFDISEEMKVADKWTWVFKIAYE</sequence>
<evidence type="ECO:0000256" key="3">
    <source>
        <dbReference type="ARBA" id="ARBA00012662"/>
    </source>
</evidence>
<evidence type="ECO:0000256" key="1">
    <source>
        <dbReference type="ARBA" id="ARBA00004071"/>
    </source>
</evidence>
<evidence type="ECO:0000256" key="5">
    <source>
        <dbReference type="ARBA" id="ARBA00022801"/>
    </source>
</evidence>
<dbReference type="PRINTS" id="PR00741">
    <property type="entry name" value="GLHYDRLASE29"/>
</dbReference>
<reference evidence="8" key="1">
    <citation type="submission" date="2022-07" db="EMBL/GenBank/DDBJ databases">
        <title>Fungi with potential for degradation of polypropylene.</title>
        <authorList>
            <person name="Gostincar C."/>
        </authorList>
    </citation>
    <scope>NUCLEOTIDE SEQUENCE</scope>
    <source>
        <strain evidence="8">EXF-13308</strain>
    </source>
</reference>
<name>A0AA38VDX7_9PEZI</name>
<dbReference type="AlphaFoldDB" id="A0AA38VDX7"/>
<dbReference type="Pfam" id="PF01120">
    <property type="entry name" value="Alpha_L_fucos"/>
    <property type="match status" value="1"/>
</dbReference>
<dbReference type="Gene3D" id="3.20.20.80">
    <property type="entry name" value="Glycosidases"/>
    <property type="match status" value="1"/>
</dbReference>
<dbReference type="GO" id="GO:0016139">
    <property type="term" value="P:glycoside catabolic process"/>
    <property type="evidence" value="ECO:0007669"/>
    <property type="project" value="TreeGrafter"/>
</dbReference>
<evidence type="ECO:0000256" key="6">
    <source>
        <dbReference type="ARBA" id="ARBA00023295"/>
    </source>
</evidence>
<comment type="caution">
    <text evidence="8">The sequence shown here is derived from an EMBL/GenBank/DDBJ whole genome shotgun (WGS) entry which is preliminary data.</text>
</comment>
<proteinExistence type="inferred from homology"/>
<gene>
    <name evidence="8" type="ORF">NKR23_g6826</name>
</gene>